<evidence type="ECO:0000256" key="2">
    <source>
        <dbReference type="ARBA" id="ARBA00023002"/>
    </source>
</evidence>
<protein>
    <recommendedName>
        <fullName evidence="4">TauD/TfdA-like domain-containing protein</fullName>
    </recommendedName>
</protein>
<evidence type="ECO:0000256" key="1">
    <source>
        <dbReference type="ARBA" id="ARBA00001954"/>
    </source>
</evidence>
<gene>
    <name evidence="5" type="ORF">PPEP_a4168</name>
</gene>
<dbReference type="GO" id="GO:0016706">
    <property type="term" value="F:2-oxoglutarate-dependent dioxygenase activity"/>
    <property type="evidence" value="ECO:0007669"/>
    <property type="project" value="UniProtKB-ARBA"/>
</dbReference>
<keyword evidence="3" id="KW-0045">Antibiotic biosynthesis</keyword>
<comment type="cofactor">
    <cofactor evidence="1">
        <name>Fe(2+)</name>
        <dbReference type="ChEBI" id="CHEBI:29033"/>
    </cofactor>
</comment>
<dbReference type="PANTHER" id="PTHR10696">
    <property type="entry name" value="GAMMA-BUTYROBETAINE HYDROXYLASE-RELATED"/>
    <property type="match status" value="1"/>
</dbReference>
<keyword evidence="2" id="KW-0560">Oxidoreductase</keyword>
<dbReference type="InterPro" id="IPR050411">
    <property type="entry name" value="AlphaKG_dependent_hydroxylases"/>
</dbReference>
<keyword evidence="6" id="KW-1185">Reference proteome</keyword>
<reference evidence="5 6" key="1">
    <citation type="submission" date="2015-06" db="EMBL/GenBank/DDBJ databases">
        <title>Genome sequence of Pseudoalteromonas peptidolytica.</title>
        <authorList>
            <person name="Xie B.-B."/>
            <person name="Rong J.-C."/>
            <person name="Qin Q.-L."/>
            <person name="Zhang Y.-Z."/>
        </authorList>
    </citation>
    <scope>NUCLEOTIDE SEQUENCE [LARGE SCALE GENOMIC DNA]</scope>
    <source>
        <strain evidence="5 6">F12-50-A1</strain>
    </source>
</reference>
<evidence type="ECO:0000313" key="6">
    <source>
        <dbReference type="Proteomes" id="UP000660708"/>
    </source>
</evidence>
<dbReference type="Gene3D" id="3.60.130.10">
    <property type="entry name" value="Clavaminate synthase-like"/>
    <property type="match status" value="1"/>
</dbReference>
<dbReference type="PANTHER" id="PTHR10696:SF56">
    <property type="entry name" value="TAUD_TFDA-LIKE DOMAIN-CONTAINING PROTEIN"/>
    <property type="match status" value="1"/>
</dbReference>
<dbReference type="Proteomes" id="UP000660708">
    <property type="component" value="Unassembled WGS sequence"/>
</dbReference>
<evidence type="ECO:0000259" key="4">
    <source>
        <dbReference type="Pfam" id="PF02668"/>
    </source>
</evidence>
<dbReference type="Pfam" id="PF02668">
    <property type="entry name" value="TauD"/>
    <property type="match status" value="1"/>
</dbReference>
<dbReference type="AlphaFoldDB" id="A0A8I0MRW2"/>
<name>A0A8I0MRW2_9GAMM</name>
<feature type="domain" description="TauD/TfdA-like" evidence="4">
    <location>
        <begin position="47"/>
        <end position="339"/>
    </location>
</feature>
<accession>A0A8I0MRW2</accession>
<dbReference type="GO" id="GO:0017000">
    <property type="term" value="P:antibiotic biosynthetic process"/>
    <property type="evidence" value="ECO:0007669"/>
    <property type="project" value="UniProtKB-KW"/>
</dbReference>
<evidence type="ECO:0000256" key="3">
    <source>
        <dbReference type="ARBA" id="ARBA00023194"/>
    </source>
</evidence>
<dbReference type="InterPro" id="IPR003819">
    <property type="entry name" value="TauD/TfdA-like"/>
</dbReference>
<evidence type="ECO:0000313" key="5">
    <source>
        <dbReference type="EMBL" id="MBE0344645.1"/>
    </source>
</evidence>
<dbReference type="InterPro" id="IPR042098">
    <property type="entry name" value="TauD-like_sf"/>
</dbReference>
<comment type="caution">
    <text evidence="5">The sequence shown here is derived from an EMBL/GenBank/DDBJ whole genome shotgun (WGS) entry which is preliminary data.</text>
</comment>
<proteinExistence type="predicted"/>
<sequence length="348" mass="40127">MIELKSSPKMAKRTITRSRQAPISSLDLVACTELFQGDSYALLITPQVPGVSLKDWTRTNQSFIDQKLLQHGAILFRGFDVYGDKEFVEYVRDSQYQLIEYVERSSPRKTIANNVFTSTLYPDDETIALHNENTASISFALKVWFFCEEEPITGGATPIGCSKRILQHIDPDVLDKFRKVGWTLHRNYGKYLAYDWKDAFAGRSKSEVEEYCRVNQIDFRWKEDDGLFTSQTRSATIIHPQTNEECWFNHIAFWHRANLPPFVLESMLSQVGEEGLPFDTLYGDGTRIPDDVARHLKEAYLKEKKMFDWQKGDVLLIDNVLSVHGREAFTGPRKVRVAMADLYSRPEF</sequence>
<dbReference type="EMBL" id="AQHF01000016">
    <property type="protein sequence ID" value="MBE0344645.1"/>
    <property type="molecule type" value="Genomic_DNA"/>
</dbReference>
<organism evidence="5 6">
    <name type="scientific">Pseudoalteromonas peptidolytica F12-50-A1</name>
    <dbReference type="NCBI Taxonomy" id="1315280"/>
    <lineage>
        <taxon>Bacteria</taxon>
        <taxon>Pseudomonadati</taxon>
        <taxon>Pseudomonadota</taxon>
        <taxon>Gammaproteobacteria</taxon>
        <taxon>Alteromonadales</taxon>
        <taxon>Pseudoalteromonadaceae</taxon>
        <taxon>Pseudoalteromonas</taxon>
    </lineage>
</organism>
<dbReference type="SUPFAM" id="SSF51197">
    <property type="entry name" value="Clavaminate synthase-like"/>
    <property type="match status" value="1"/>
</dbReference>